<dbReference type="EMBL" id="FOIC01000010">
    <property type="protein sequence ID" value="SET66170.1"/>
    <property type="molecule type" value="Genomic_DNA"/>
</dbReference>
<evidence type="ECO:0000313" key="4">
    <source>
        <dbReference type="Proteomes" id="UP000199320"/>
    </source>
</evidence>
<feature type="transmembrane region" description="Helical" evidence="1">
    <location>
        <begin position="20"/>
        <end position="39"/>
    </location>
</feature>
<keyword evidence="1" id="KW-0472">Membrane</keyword>
<evidence type="ECO:0000313" key="3">
    <source>
        <dbReference type="EMBL" id="SET66170.1"/>
    </source>
</evidence>
<evidence type="ECO:0000313" key="2">
    <source>
        <dbReference type="EMBL" id="SDD37443.1"/>
    </source>
</evidence>
<evidence type="ECO:0000256" key="1">
    <source>
        <dbReference type="SAM" id="Phobius"/>
    </source>
</evidence>
<gene>
    <name evidence="3" type="ORF">SAMN04488694_1105</name>
    <name evidence="2" type="ORF">SAMN05192552_102037</name>
</gene>
<accession>A0A1G6U817</accession>
<name>A0A1G6U817_9EURY</name>
<dbReference type="InterPro" id="IPR055712">
    <property type="entry name" value="DUF7288"/>
</dbReference>
<keyword evidence="1" id="KW-0812">Transmembrane</keyword>
<dbReference type="Proteomes" id="UP000324021">
    <property type="component" value="Unassembled WGS sequence"/>
</dbReference>
<proteinExistence type="predicted"/>
<dbReference type="AlphaFoldDB" id="A0A1G6U817"/>
<dbReference type="RefSeq" id="WP_092932959.1">
    <property type="nucleotide sequence ID" value="NZ_FMZP01000020.1"/>
</dbReference>
<reference evidence="3" key="2">
    <citation type="submission" date="2016-10" db="EMBL/GenBank/DDBJ databases">
        <authorList>
            <person name="de Groot N.N."/>
        </authorList>
    </citation>
    <scope>NUCLEOTIDE SEQUENCE [LARGE SCALE GENOMIC DNA]</scope>
    <source>
        <strain evidence="3">CDM_6</strain>
    </source>
</reference>
<sequence>MSDKNSPNNDRGQAYTLEGFVSAMVVLMAVLFALQSVVITPTSGGLSDRSVQAQIQQEAQDALVVSDQEGNLNLSNTIRKWDATDDSGDKEQFYKASVPGPDGKTTYNTTEFANQSQLGSILEQRFANNGYSYNVELIYENESEFNTTYLVYQGAPSPDAVTASYVVTLYKEDTLTVDEDDGITLPAAHGDHNHNYPIPETTNTDLVYNVVEVRVIVW</sequence>
<evidence type="ECO:0000313" key="5">
    <source>
        <dbReference type="Proteomes" id="UP000324021"/>
    </source>
</evidence>
<dbReference type="Proteomes" id="UP000199320">
    <property type="component" value="Unassembled WGS sequence"/>
</dbReference>
<keyword evidence="1" id="KW-1133">Transmembrane helix</keyword>
<reference evidence="4 5" key="1">
    <citation type="submission" date="2016-10" db="EMBL/GenBank/DDBJ databases">
        <authorList>
            <person name="Varghese N."/>
            <person name="Submissions S."/>
        </authorList>
    </citation>
    <scope>NUCLEOTIDE SEQUENCE [LARGE SCALE GENOMIC DNA]</scope>
    <source>
        <strain evidence="2 5">CDM_1</strain>
        <strain evidence="4">CDM_6</strain>
    </source>
</reference>
<protein>
    <submittedName>
        <fullName evidence="2">Uncharacterized protein</fullName>
    </submittedName>
</protein>
<dbReference type="OrthoDB" id="324613at2157"/>
<dbReference type="STRING" id="392421.SAMN04488694_1105"/>
<dbReference type="EMBL" id="FMZP01000020">
    <property type="protein sequence ID" value="SDD37443.1"/>
    <property type="molecule type" value="Genomic_DNA"/>
</dbReference>
<keyword evidence="4" id="KW-1185">Reference proteome</keyword>
<dbReference type="Pfam" id="PF23959">
    <property type="entry name" value="DUF7288"/>
    <property type="match status" value="1"/>
</dbReference>
<organism evidence="2 5">
    <name type="scientific">Natrinema hispanicum</name>
    <dbReference type="NCBI Taxonomy" id="392421"/>
    <lineage>
        <taxon>Archaea</taxon>
        <taxon>Methanobacteriati</taxon>
        <taxon>Methanobacteriota</taxon>
        <taxon>Stenosarchaea group</taxon>
        <taxon>Halobacteria</taxon>
        <taxon>Halobacteriales</taxon>
        <taxon>Natrialbaceae</taxon>
        <taxon>Natrinema</taxon>
    </lineage>
</organism>